<dbReference type="Gene3D" id="3.40.50.720">
    <property type="entry name" value="NAD(P)-binding Rossmann-like Domain"/>
    <property type="match status" value="1"/>
</dbReference>
<comment type="caution">
    <text evidence="2">The sequence shown here is derived from an EMBL/GenBank/DDBJ whole genome shotgun (WGS) entry which is preliminary data.</text>
</comment>
<dbReference type="GO" id="GO:0006694">
    <property type="term" value="P:steroid biosynthetic process"/>
    <property type="evidence" value="ECO:0007669"/>
    <property type="project" value="InterPro"/>
</dbReference>
<sequence length="368" mass="39397">MASNTNKILLTGASGFIGGSILTNLLESSDAAIKNAQITCLLRGADRAEKLTSTYGDRVKVAIYEGLDDLDTTIAVAAEHDVVINTTMGFHASSSEALVKGLAKRKASTGRDVWMIHTSGTSNLGDRPITNPDAPVRIFDDAVDDVYSHEKALDAASPYPQRTNELGVVDAGLALDVKTLVILSPMIYGEGRGLFNTRSIQLFPHRAALKVKQATVVEEGKNIYGHVHIDDLADLYRLAVLDIFENQGQNLPSGKQGIIFSANGEHTTLRQAELIAAAGHEFGLIPKEVKHLNLQETADTVLPHLSYFTAEQIKVAGPQIAEGILAANGRTVASVARRLGWKPTKGEDAWEQSVKDGVKSEAAALGLI</sequence>
<organism evidence="2 3">
    <name type="scientific">Plectosphaerella plurivora</name>
    <dbReference type="NCBI Taxonomy" id="936078"/>
    <lineage>
        <taxon>Eukaryota</taxon>
        <taxon>Fungi</taxon>
        <taxon>Dikarya</taxon>
        <taxon>Ascomycota</taxon>
        <taxon>Pezizomycotina</taxon>
        <taxon>Sordariomycetes</taxon>
        <taxon>Hypocreomycetidae</taxon>
        <taxon>Glomerellales</taxon>
        <taxon>Plectosphaerellaceae</taxon>
        <taxon>Plectosphaerella</taxon>
    </lineage>
</organism>
<dbReference type="EMBL" id="JAGSXJ010000013">
    <property type="protein sequence ID" value="KAH6686405.1"/>
    <property type="molecule type" value="Genomic_DNA"/>
</dbReference>
<dbReference type="SUPFAM" id="SSF51735">
    <property type="entry name" value="NAD(P)-binding Rossmann-fold domains"/>
    <property type="match status" value="1"/>
</dbReference>
<dbReference type="InterPro" id="IPR036291">
    <property type="entry name" value="NAD(P)-bd_dom_sf"/>
</dbReference>
<reference evidence="2" key="1">
    <citation type="journal article" date="2021" name="Nat. Commun.">
        <title>Genetic determinants of endophytism in the Arabidopsis root mycobiome.</title>
        <authorList>
            <person name="Mesny F."/>
            <person name="Miyauchi S."/>
            <person name="Thiergart T."/>
            <person name="Pickel B."/>
            <person name="Atanasova L."/>
            <person name="Karlsson M."/>
            <person name="Huettel B."/>
            <person name="Barry K.W."/>
            <person name="Haridas S."/>
            <person name="Chen C."/>
            <person name="Bauer D."/>
            <person name="Andreopoulos W."/>
            <person name="Pangilinan J."/>
            <person name="LaButti K."/>
            <person name="Riley R."/>
            <person name="Lipzen A."/>
            <person name="Clum A."/>
            <person name="Drula E."/>
            <person name="Henrissat B."/>
            <person name="Kohler A."/>
            <person name="Grigoriev I.V."/>
            <person name="Martin F.M."/>
            <person name="Hacquard S."/>
        </authorList>
    </citation>
    <scope>NUCLEOTIDE SEQUENCE</scope>
    <source>
        <strain evidence="2">MPI-SDFR-AT-0117</strain>
    </source>
</reference>
<dbReference type="InterPro" id="IPR002225">
    <property type="entry name" value="3Beta_OHSteriod_DH/Estase"/>
</dbReference>
<protein>
    <submittedName>
        <fullName evidence="2">NAD dependent epimerase/dehydratase family protein</fullName>
    </submittedName>
</protein>
<gene>
    <name evidence="2" type="ORF">F5X68DRAFT_170360</name>
</gene>
<dbReference type="GO" id="GO:0016616">
    <property type="term" value="F:oxidoreductase activity, acting on the CH-OH group of donors, NAD or NADP as acceptor"/>
    <property type="evidence" value="ECO:0007669"/>
    <property type="project" value="InterPro"/>
</dbReference>
<feature type="domain" description="3-beta hydroxysteroid dehydrogenase/isomerase" evidence="1">
    <location>
        <begin position="10"/>
        <end position="249"/>
    </location>
</feature>
<dbReference type="OrthoDB" id="10262413at2759"/>
<dbReference type="Proteomes" id="UP000770015">
    <property type="component" value="Unassembled WGS sequence"/>
</dbReference>
<dbReference type="PANTHER" id="PTHR48079">
    <property type="entry name" value="PROTEIN YEEZ"/>
    <property type="match status" value="1"/>
</dbReference>
<dbReference type="AlphaFoldDB" id="A0A9P9A9V7"/>
<dbReference type="GO" id="GO:0005737">
    <property type="term" value="C:cytoplasm"/>
    <property type="evidence" value="ECO:0007669"/>
    <property type="project" value="TreeGrafter"/>
</dbReference>
<proteinExistence type="predicted"/>
<dbReference type="InterPro" id="IPR051783">
    <property type="entry name" value="NAD(P)-dependent_oxidoreduct"/>
</dbReference>
<accession>A0A9P9A9V7</accession>
<evidence type="ECO:0000313" key="3">
    <source>
        <dbReference type="Proteomes" id="UP000770015"/>
    </source>
</evidence>
<name>A0A9P9A9V7_9PEZI</name>
<dbReference type="PANTHER" id="PTHR48079:SF6">
    <property type="entry name" value="NAD(P)-BINDING DOMAIN-CONTAINING PROTEIN-RELATED"/>
    <property type="match status" value="1"/>
</dbReference>
<evidence type="ECO:0000259" key="1">
    <source>
        <dbReference type="Pfam" id="PF01073"/>
    </source>
</evidence>
<keyword evidence="3" id="KW-1185">Reference proteome</keyword>
<evidence type="ECO:0000313" key="2">
    <source>
        <dbReference type="EMBL" id="KAH6686405.1"/>
    </source>
</evidence>
<dbReference type="Pfam" id="PF01073">
    <property type="entry name" value="3Beta_HSD"/>
    <property type="match status" value="1"/>
</dbReference>
<dbReference type="GO" id="GO:0004029">
    <property type="term" value="F:aldehyde dehydrogenase (NAD+) activity"/>
    <property type="evidence" value="ECO:0007669"/>
    <property type="project" value="TreeGrafter"/>
</dbReference>